<dbReference type="WBParaSite" id="PS1159_v2.g3192.t1">
    <property type="protein sequence ID" value="PS1159_v2.g3192.t1"/>
    <property type="gene ID" value="PS1159_v2.g3192"/>
</dbReference>
<accession>A0AC35GAU8</accession>
<proteinExistence type="predicted"/>
<dbReference type="Proteomes" id="UP000887580">
    <property type="component" value="Unplaced"/>
</dbReference>
<reference evidence="2" key="1">
    <citation type="submission" date="2022-11" db="UniProtKB">
        <authorList>
            <consortium name="WormBaseParasite"/>
        </authorList>
    </citation>
    <scope>IDENTIFICATION</scope>
</reference>
<evidence type="ECO:0000313" key="2">
    <source>
        <dbReference type="WBParaSite" id="PS1159_v2.g3192.t1"/>
    </source>
</evidence>
<protein>
    <submittedName>
        <fullName evidence="2">BTB domain-containing protein</fullName>
    </submittedName>
</protein>
<organism evidence="1 2">
    <name type="scientific">Panagrolaimus sp. PS1159</name>
    <dbReference type="NCBI Taxonomy" id="55785"/>
    <lineage>
        <taxon>Eukaryota</taxon>
        <taxon>Metazoa</taxon>
        <taxon>Ecdysozoa</taxon>
        <taxon>Nematoda</taxon>
        <taxon>Chromadorea</taxon>
        <taxon>Rhabditida</taxon>
        <taxon>Tylenchina</taxon>
        <taxon>Panagrolaimomorpha</taxon>
        <taxon>Panagrolaimoidea</taxon>
        <taxon>Panagrolaimidae</taxon>
        <taxon>Panagrolaimus</taxon>
    </lineage>
</organism>
<sequence>MKFILCLIFCFFSFAISGNIKPPSILNINTEFGYFNASFWWNIKRLHLYNFGSSDEAKPLNSPIFKAYDYSDGDKEYQAQFKISTIYNEGILSSYSVEAIWGITPKSYTFCYKIIDGEWNCPKSNELIKTYPPTQPYNGEIISLQNELLKMFDEDETTKFIIESGGEEIMAYKSIMQARSPVFKELLSNGTDRLRITDFQPKVIQKMIEFCNMDIIENFEYEETSLFAIGYDYKIKSLMAHTSGHIASTATIENAVARFKFAHFYGYESLKKWFFNFIIRNFVEVSKTSAFKTLDPELYKPFLEELLKENKIH</sequence>
<name>A0AC35GAU8_9BILA</name>
<evidence type="ECO:0000313" key="1">
    <source>
        <dbReference type="Proteomes" id="UP000887580"/>
    </source>
</evidence>